<reference evidence="1 2" key="1">
    <citation type="submission" date="2018-11" db="EMBL/GenBank/DDBJ databases">
        <authorList>
            <consortium name="Pathogen Informatics"/>
        </authorList>
    </citation>
    <scope>NUCLEOTIDE SEQUENCE [LARGE SCALE GENOMIC DNA]</scope>
    <source>
        <strain evidence="1 2">Zambia</strain>
    </source>
</reference>
<evidence type="ECO:0000313" key="1">
    <source>
        <dbReference type="EMBL" id="VDP50133.1"/>
    </source>
</evidence>
<accession>A0A183N771</accession>
<gene>
    <name evidence="1" type="ORF">SMRZ_LOCUS24146</name>
</gene>
<sequence length="111" mass="12887">MKRSIRTDKQKYVEELATPLEMAAREVNIEQLYDTTKKQLGKYSKPERQIKDKEGKTITGIQGRRNKWLEHWEELLSRPAPLNTPNIEAAHTDLPIDITSPTTEEIRMAIN</sequence>
<keyword evidence="2" id="KW-1185">Reference proteome</keyword>
<protein>
    <submittedName>
        <fullName evidence="1">Uncharacterized protein</fullName>
    </submittedName>
</protein>
<evidence type="ECO:0000313" key="2">
    <source>
        <dbReference type="Proteomes" id="UP000277204"/>
    </source>
</evidence>
<organism evidence="1 2">
    <name type="scientific">Schistosoma margrebowiei</name>
    <dbReference type="NCBI Taxonomy" id="48269"/>
    <lineage>
        <taxon>Eukaryota</taxon>
        <taxon>Metazoa</taxon>
        <taxon>Spiralia</taxon>
        <taxon>Lophotrochozoa</taxon>
        <taxon>Platyhelminthes</taxon>
        <taxon>Trematoda</taxon>
        <taxon>Digenea</taxon>
        <taxon>Strigeidida</taxon>
        <taxon>Schistosomatoidea</taxon>
        <taxon>Schistosomatidae</taxon>
        <taxon>Schistosoma</taxon>
    </lineage>
</organism>
<dbReference type="Proteomes" id="UP000277204">
    <property type="component" value="Unassembled WGS sequence"/>
</dbReference>
<name>A0A183N771_9TREM</name>
<dbReference type="EMBL" id="UZAI01020184">
    <property type="protein sequence ID" value="VDP50133.1"/>
    <property type="molecule type" value="Genomic_DNA"/>
</dbReference>
<proteinExistence type="predicted"/>
<dbReference type="AlphaFoldDB" id="A0A183N771"/>